<protein>
    <submittedName>
        <fullName evidence="2">Uncharacterized protein</fullName>
    </submittedName>
</protein>
<evidence type="ECO:0000313" key="2">
    <source>
        <dbReference type="EMBL" id="KAK6122834.1"/>
    </source>
</evidence>
<organism evidence="2 3">
    <name type="scientific">Rehmannia glutinosa</name>
    <name type="common">Chinese foxglove</name>
    <dbReference type="NCBI Taxonomy" id="99300"/>
    <lineage>
        <taxon>Eukaryota</taxon>
        <taxon>Viridiplantae</taxon>
        <taxon>Streptophyta</taxon>
        <taxon>Embryophyta</taxon>
        <taxon>Tracheophyta</taxon>
        <taxon>Spermatophyta</taxon>
        <taxon>Magnoliopsida</taxon>
        <taxon>eudicotyledons</taxon>
        <taxon>Gunneridae</taxon>
        <taxon>Pentapetalae</taxon>
        <taxon>asterids</taxon>
        <taxon>lamiids</taxon>
        <taxon>Lamiales</taxon>
        <taxon>Orobanchaceae</taxon>
        <taxon>Rehmannieae</taxon>
        <taxon>Rehmannia</taxon>
    </lineage>
</organism>
<proteinExistence type="predicted"/>
<evidence type="ECO:0000256" key="1">
    <source>
        <dbReference type="SAM" id="MobiDB-lite"/>
    </source>
</evidence>
<feature type="compositionally biased region" description="Polar residues" evidence="1">
    <location>
        <begin position="63"/>
        <end position="78"/>
    </location>
</feature>
<accession>A0ABR0UKL4</accession>
<evidence type="ECO:0000313" key="3">
    <source>
        <dbReference type="Proteomes" id="UP001318860"/>
    </source>
</evidence>
<feature type="region of interest" description="Disordered" evidence="1">
    <location>
        <begin position="60"/>
        <end position="91"/>
    </location>
</feature>
<keyword evidence="3" id="KW-1185">Reference proteome</keyword>
<comment type="caution">
    <text evidence="2">The sequence shown here is derived from an EMBL/GenBank/DDBJ whole genome shotgun (WGS) entry which is preliminary data.</text>
</comment>
<feature type="compositionally biased region" description="Basic and acidic residues" evidence="1">
    <location>
        <begin position="81"/>
        <end position="91"/>
    </location>
</feature>
<sequence>MNSKNCPLRQIGQRSISSTFLFRASNRSSDCERNVEIKAPSRKGSRLSLSDFLNKKLHRGSVLPTSVQGKEQPYSSPISGEHSDKGAEGESVKKIGREAEAKFSIDGAFDMFKNVEKDKEGSRKSCSTNETEIFYVDDIQQTRKRKKTSEGHDDKPTARKRLVVLGEDSKPVQCSRRKNFVNGEPKPLFNHYENGGGWWNDNMEGVDNEEVGCNDAWEGVGCTTLGGIEWH</sequence>
<dbReference type="PANTHER" id="PTHR38382">
    <property type="entry name" value="RNA-BINDING PROTEIN"/>
    <property type="match status" value="1"/>
</dbReference>
<name>A0ABR0UKL4_REHGL</name>
<reference evidence="2 3" key="1">
    <citation type="journal article" date="2021" name="Comput. Struct. Biotechnol. J.">
        <title>De novo genome assembly of the potent medicinal plant Rehmannia glutinosa using nanopore technology.</title>
        <authorList>
            <person name="Ma L."/>
            <person name="Dong C."/>
            <person name="Song C."/>
            <person name="Wang X."/>
            <person name="Zheng X."/>
            <person name="Niu Y."/>
            <person name="Chen S."/>
            <person name="Feng W."/>
        </authorList>
    </citation>
    <scope>NUCLEOTIDE SEQUENCE [LARGE SCALE GENOMIC DNA]</scope>
    <source>
        <strain evidence="2">DH-2019</strain>
    </source>
</reference>
<dbReference type="EMBL" id="JABTTQ020002629">
    <property type="protein sequence ID" value="KAK6122834.1"/>
    <property type="molecule type" value="Genomic_DNA"/>
</dbReference>
<dbReference type="Proteomes" id="UP001318860">
    <property type="component" value="Unassembled WGS sequence"/>
</dbReference>
<gene>
    <name evidence="2" type="ORF">DH2020_043415</name>
</gene>
<dbReference type="PANTHER" id="PTHR38382:SF1">
    <property type="entry name" value="RNA-BINDING PROTEIN"/>
    <property type="match status" value="1"/>
</dbReference>